<dbReference type="Pfam" id="PF02673">
    <property type="entry name" value="BacA"/>
    <property type="match status" value="1"/>
</dbReference>
<keyword evidence="9 14" id="KW-0472">Membrane</keyword>
<evidence type="ECO:0000256" key="14">
    <source>
        <dbReference type="HAMAP-Rule" id="MF_01006"/>
    </source>
</evidence>
<reference evidence="15 16" key="1">
    <citation type="journal article" date="2015" name="Nature">
        <title>rRNA introns, odd ribosomes, and small enigmatic genomes across a large radiation of phyla.</title>
        <authorList>
            <person name="Brown C.T."/>
            <person name="Hug L.A."/>
            <person name="Thomas B.C."/>
            <person name="Sharon I."/>
            <person name="Castelle C.J."/>
            <person name="Singh A."/>
            <person name="Wilkins M.J."/>
            <person name="Williams K.H."/>
            <person name="Banfield J.F."/>
        </authorList>
    </citation>
    <scope>NUCLEOTIDE SEQUENCE [LARGE SCALE GENOMIC DNA]</scope>
</reference>
<comment type="miscellaneous">
    <text evidence="14">Bacitracin is thought to be involved in the inhibition of peptidoglycan synthesis by sequestering undecaprenyl diphosphate, thereby reducing the pool of lipid carrier available.</text>
</comment>
<comment type="similarity">
    <text evidence="2 14">Belongs to the UppP family.</text>
</comment>
<dbReference type="NCBIfam" id="TIGR00753">
    <property type="entry name" value="undec_PP_bacA"/>
    <property type="match status" value="1"/>
</dbReference>
<protein>
    <recommendedName>
        <fullName evidence="4 14">Undecaprenyl-diphosphatase</fullName>
        <ecNumber evidence="3 14">3.6.1.27</ecNumber>
    </recommendedName>
    <alternativeName>
        <fullName evidence="12 14">Bacitracin resistance protein</fullName>
    </alternativeName>
    <alternativeName>
        <fullName evidence="11 14">Undecaprenyl pyrophosphate phosphatase</fullName>
    </alternativeName>
</protein>
<keyword evidence="5 14" id="KW-1003">Cell membrane</keyword>
<evidence type="ECO:0000256" key="12">
    <source>
        <dbReference type="ARBA" id="ARBA00032932"/>
    </source>
</evidence>
<keyword evidence="7 14" id="KW-0378">Hydrolase</keyword>
<organism evidence="15 16">
    <name type="scientific">Candidatus Daviesbacteria bacterium GW2011_GWB1_36_5</name>
    <dbReference type="NCBI Taxonomy" id="1618426"/>
    <lineage>
        <taxon>Bacteria</taxon>
        <taxon>Candidatus Daviesiibacteriota</taxon>
    </lineage>
</organism>
<sequence length="255" mass="28704">MDYLNAIILSIVEGATEFLPISSTGHLVLASKVLNIPQTNFIKSFEIFIQLGAILAVVFLYWQKLIYNFKLWKNILIAFIPTAIVGLAFYEIIKNYFIGNLQITLLALFLGGLILIFVDKLLKEKDFDSLEKLTVKQSLLIGLAQSVSVIPGVSRAAATIIGGQFAGLSKKAALEFSFLLAIPTMFAATGLDVIKSNFNFSLTEWSYLFIGFIGSFITALFVIKWFIKFVEKNNFFIFGVYRIILSILFWFTFLR</sequence>
<evidence type="ECO:0000256" key="9">
    <source>
        <dbReference type="ARBA" id="ARBA00023136"/>
    </source>
</evidence>
<keyword evidence="6 14" id="KW-0812">Transmembrane</keyword>
<feature type="transmembrane region" description="Helical" evidence="14">
    <location>
        <begin position="41"/>
        <end position="62"/>
    </location>
</feature>
<feature type="transmembrane region" description="Helical" evidence="14">
    <location>
        <begin position="233"/>
        <end position="254"/>
    </location>
</feature>
<dbReference type="NCBIfam" id="NF001390">
    <property type="entry name" value="PRK00281.1-4"/>
    <property type="match status" value="1"/>
</dbReference>
<dbReference type="GO" id="GO:0005886">
    <property type="term" value="C:plasma membrane"/>
    <property type="evidence" value="ECO:0007669"/>
    <property type="project" value="UniProtKB-SubCell"/>
</dbReference>
<feature type="transmembrane region" description="Helical" evidence="14">
    <location>
        <begin position="99"/>
        <end position="118"/>
    </location>
</feature>
<comment type="function">
    <text evidence="14">Catalyzes the dephosphorylation of undecaprenyl diphosphate (UPP). Confers resistance to bacitracin.</text>
</comment>
<feature type="transmembrane region" description="Helical" evidence="14">
    <location>
        <begin position="173"/>
        <end position="194"/>
    </location>
</feature>
<evidence type="ECO:0000313" key="16">
    <source>
        <dbReference type="Proteomes" id="UP000034492"/>
    </source>
</evidence>
<feature type="transmembrane region" description="Helical" evidence="14">
    <location>
        <begin position="139"/>
        <end position="161"/>
    </location>
</feature>
<proteinExistence type="inferred from homology"/>
<dbReference type="GO" id="GO:0009252">
    <property type="term" value="P:peptidoglycan biosynthetic process"/>
    <property type="evidence" value="ECO:0007669"/>
    <property type="project" value="UniProtKB-KW"/>
</dbReference>
<evidence type="ECO:0000256" key="8">
    <source>
        <dbReference type="ARBA" id="ARBA00022989"/>
    </source>
</evidence>
<evidence type="ECO:0000256" key="13">
    <source>
        <dbReference type="ARBA" id="ARBA00047594"/>
    </source>
</evidence>
<dbReference type="EMBL" id="LBSA01000001">
    <property type="protein sequence ID" value="KKQ10679.1"/>
    <property type="molecule type" value="Genomic_DNA"/>
</dbReference>
<gene>
    <name evidence="14" type="primary">uppP</name>
    <name evidence="15" type="ORF">US19_C0001G0017</name>
</gene>
<dbReference type="AlphaFoldDB" id="A0A0G0HF07"/>
<evidence type="ECO:0000256" key="2">
    <source>
        <dbReference type="ARBA" id="ARBA00010621"/>
    </source>
</evidence>
<keyword evidence="14" id="KW-0133">Cell shape</keyword>
<dbReference type="GO" id="GO:0071555">
    <property type="term" value="P:cell wall organization"/>
    <property type="evidence" value="ECO:0007669"/>
    <property type="project" value="UniProtKB-KW"/>
</dbReference>
<dbReference type="PANTHER" id="PTHR30622">
    <property type="entry name" value="UNDECAPRENYL-DIPHOSPHATASE"/>
    <property type="match status" value="1"/>
</dbReference>
<evidence type="ECO:0000256" key="11">
    <source>
        <dbReference type="ARBA" id="ARBA00032707"/>
    </source>
</evidence>
<dbReference type="HAMAP" id="MF_01006">
    <property type="entry name" value="Undec_diphosphatase"/>
    <property type="match status" value="1"/>
</dbReference>
<evidence type="ECO:0000256" key="10">
    <source>
        <dbReference type="ARBA" id="ARBA00023251"/>
    </source>
</evidence>
<dbReference type="Proteomes" id="UP000034492">
    <property type="component" value="Unassembled WGS sequence"/>
</dbReference>
<evidence type="ECO:0000256" key="7">
    <source>
        <dbReference type="ARBA" id="ARBA00022801"/>
    </source>
</evidence>
<comment type="caution">
    <text evidence="15">The sequence shown here is derived from an EMBL/GenBank/DDBJ whole genome shotgun (WGS) entry which is preliminary data.</text>
</comment>
<feature type="transmembrane region" description="Helical" evidence="14">
    <location>
        <begin position="74"/>
        <end position="93"/>
    </location>
</feature>
<accession>A0A0G0HF07</accession>
<evidence type="ECO:0000256" key="3">
    <source>
        <dbReference type="ARBA" id="ARBA00012374"/>
    </source>
</evidence>
<keyword evidence="8 14" id="KW-1133">Transmembrane helix</keyword>
<evidence type="ECO:0000256" key="4">
    <source>
        <dbReference type="ARBA" id="ARBA00021581"/>
    </source>
</evidence>
<keyword evidence="14" id="KW-0573">Peptidoglycan synthesis</keyword>
<evidence type="ECO:0000256" key="6">
    <source>
        <dbReference type="ARBA" id="ARBA00022692"/>
    </source>
</evidence>
<dbReference type="GO" id="GO:0046677">
    <property type="term" value="P:response to antibiotic"/>
    <property type="evidence" value="ECO:0007669"/>
    <property type="project" value="UniProtKB-UniRule"/>
</dbReference>
<comment type="catalytic activity">
    <reaction evidence="13 14">
        <text>di-trans,octa-cis-undecaprenyl diphosphate + H2O = di-trans,octa-cis-undecaprenyl phosphate + phosphate + H(+)</text>
        <dbReference type="Rhea" id="RHEA:28094"/>
        <dbReference type="ChEBI" id="CHEBI:15377"/>
        <dbReference type="ChEBI" id="CHEBI:15378"/>
        <dbReference type="ChEBI" id="CHEBI:43474"/>
        <dbReference type="ChEBI" id="CHEBI:58405"/>
        <dbReference type="ChEBI" id="CHEBI:60392"/>
        <dbReference type="EC" id="3.6.1.27"/>
    </reaction>
</comment>
<keyword evidence="14" id="KW-0961">Cell wall biogenesis/degradation</keyword>
<dbReference type="GO" id="GO:0008360">
    <property type="term" value="P:regulation of cell shape"/>
    <property type="evidence" value="ECO:0007669"/>
    <property type="project" value="UniProtKB-KW"/>
</dbReference>
<evidence type="ECO:0000256" key="5">
    <source>
        <dbReference type="ARBA" id="ARBA00022475"/>
    </source>
</evidence>
<dbReference type="EC" id="3.6.1.27" evidence="3 14"/>
<evidence type="ECO:0000313" key="15">
    <source>
        <dbReference type="EMBL" id="KKQ10679.1"/>
    </source>
</evidence>
<feature type="transmembrane region" description="Helical" evidence="14">
    <location>
        <begin position="206"/>
        <end position="227"/>
    </location>
</feature>
<dbReference type="InterPro" id="IPR003824">
    <property type="entry name" value="UppP"/>
</dbReference>
<name>A0A0G0HF07_9BACT</name>
<comment type="subcellular location">
    <subcellularLocation>
        <location evidence="1 14">Cell membrane</location>
        <topology evidence="1 14">Multi-pass membrane protein</topology>
    </subcellularLocation>
</comment>
<dbReference type="PANTHER" id="PTHR30622:SF3">
    <property type="entry name" value="UNDECAPRENYL-DIPHOSPHATASE"/>
    <property type="match status" value="1"/>
</dbReference>
<dbReference type="GO" id="GO:0050380">
    <property type="term" value="F:undecaprenyl-diphosphatase activity"/>
    <property type="evidence" value="ECO:0007669"/>
    <property type="project" value="UniProtKB-UniRule"/>
</dbReference>
<keyword evidence="10 14" id="KW-0046">Antibiotic resistance</keyword>
<dbReference type="PATRIC" id="fig|1618426.3.peg.16"/>
<evidence type="ECO:0000256" key="1">
    <source>
        <dbReference type="ARBA" id="ARBA00004651"/>
    </source>
</evidence>